<protein>
    <submittedName>
        <fullName evidence="2">Uncharacterized protein</fullName>
    </submittedName>
</protein>
<evidence type="ECO:0000256" key="1">
    <source>
        <dbReference type="SAM" id="MobiDB-lite"/>
    </source>
</evidence>
<organism evidence="2 3">
    <name type="scientific">Solanum verrucosum</name>
    <dbReference type="NCBI Taxonomy" id="315347"/>
    <lineage>
        <taxon>Eukaryota</taxon>
        <taxon>Viridiplantae</taxon>
        <taxon>Streptophyta</taxon>
        <taxon>Embryophyta</taxon>
        <taxon>Tracheophyta</taxon>
        <taxon>Spermatophyta</taxon>
        <taxon>Magnoliopsida</taxon>
        <taxon>eudicotyledons</taxon>
        <taxon>Gunneridae</taxon>
        <taxon>Pentapetalae</taxon>
        <taxon>asterids</taxon>
        <taxon>lamiids</taxon>
        <taxon>Solanales</taxon>
        <taxon>Solanaceae</taxon>
        <taxon>Solanoideae</taxon>
        <taxon>Solaneae</taxon>
        <taxon>Solanum</taxon>
    </lineage>
</organism>
<keyword evidence="3" id="KW-1185">Reference proteome</keyword>
<evidence type="ECO:0000313" key="2">
    <source>
        <dbReference type="EMBL" id="WMV18498.1"/>
    </source>
</evidence>
<gene>
    <name evidence="2" type="ORF">MTR67_011883</name>
</gene>
<reference evidence="2" key="1">
    <citation type="submission" date="2023-08" db="EMBL/GenBank/DDBJ databases">
        <title>A de novo genome assembly of Solanum verrucosum Schlechtendal, a Mexican diploid species geographically isolated from the other diploid A-genome species in potato relatives.</title>
        <authorList>
            <person name="Hosaka K."/>
        </authorList>
    </citation>
    <scope>NUCLEOTIDE SEQUENCE</scope>
    <source>
        <tissue evidence="2">Young leaves</tissue>
    </source>
</reference>
<dbReference type="PANTHER" id="PTHR45835:SF91">
    <property type="entry name" value="RETROTRANSPOSON, TY3-GYPSY SUBCLASS-LIKE PROTEIN"/>
    <property type="match status" value="1"/>
</dbReference>
<dbReference type="AlphaFoldDB" id="A0AAF0Q9A6"/>
<proteinExistence type="predicted"/>
<feature type="region of interest" description="Disordered" evidence="1">
    <location>
        <begin position="46"/>
        <end position="66"/>
    </location>
</feature>
<sequence length="66" mass="7598">MAPYEALYGRRYRSPVGWFEVGEAALRGPNSVHDSMEKVQLIRDRLKTSQSRQKSYANVGRSPMHM</sequence>
<accession>A0AAF0Q9A6</accession>
<dbReference type="EMBL" id="CP133614">
    <property type="protein sequence ID" value="WMV18498.1"/>
    <property type="molecule type" value="Genomic_DNA"/>
</dbReference>
<dbReference type="PANTHER" id="PTHR45835">
    <property type="entry name" value="YALI0A06105P"/>
    <property type="match status" value="1"/>
</dbReference>
<dbReference type="Proteomes" id="UP001234989">
    <property type="component" value="Chromosome 3"/>
</dbReference>
<name>A0AAF0Q9A6_SOLVR</name>
<evidence type="ECO:0000313" key="3">
    <source>
        <dbReference type="Proteomes" id="UP001234989"/>
    </source>
</evidence>